<evidence type="ECO:0000259" key="1">
    <source>
        <dbReference type="Pfam" id="PF01368"/>
    </source>
</evidence>
<dbReference type="Proteomes" id="UP000076023">
    <property type="component" value="Unassembled WGS sequence"/>
</dbReference>
<accession>A0A146GEN3</accession>
<feature type="domain" description="DHHA1" evidence="2">
    <location>
        <begin position="240"/>
        <end position="322"/>
    </location>
</feature>
<dbReference type="AlphaFoldDB" id="A0A146GEN3"/>
<evidence type="ECO:0000259" key="2">
    <source>
        <dbReference type="Pfam" id="PF02272"/>
    </source>
</evidence>
<dbReference type="InterPro" id="IPR003156">
    <property type="entry name" value="DHHA1_dom"/>
</dbReference>
<protein>
    <submittedName>
        <fullName evidence="3">Phosphoesterase RecJ domain-containing protein</fullName>
    </submittedName>
</protein>
<reference evidence="4" key="1">
    <citation type="journal article" date="2017" name="Genome Announc.">
        <title>Draft Genome Sequence of Terrimicrobium sacchariphilum NM-5T, a Facultative Anaerobic Soil Bacterium of the Class Spartobacteria.</title>
        <authorList>
            <person name="Qiu Y.L."/>
            <person name="Tourlousse D.M."/>
            <person name="Matsuura N."/>
            <person name="Ohashi A."/>
            <person name="Sekiguchi Y."/>
        </authorList>
    </citation>
    <scope>NUCLEOTIDE SEQUENCE [LARGE SCALE GENOMIC DNA]</scope>
    <source>
        <strain evidence="4">NM-5</strain>
    </source>
</reference>
<proteinExistence type="predicted"/>
<dbReference type="InParanoid" id="A0A146GEN3"/>
<evidence type="ECO:0000313" key="3">
    <source>
        <dbReference type="EMBL" id="GAT35097.1"/>
    </source>
</evidence>
<feature type="domain" description="DDH" evidence="1">
    <location>
        <begin position="17"/>
        <end position="158"/>
    </location>
</feature>
<dbReference type="Gene3D" id="3.90.1640.10">
    <property type="entry name" value="inorganic pyrophosphatase (n-terminal core)"/>
    <property type="match status" value="1"/>
</dbReference>
<dbReference type="Pfam" id="PF01368">
    <property type="entry name" value="DHH"/>
    <property type="match status" value="1"/>
</dbReference>
<organism evidence="3 4">
    <name type="scientific">Terrimicrobium sacchariphilum</name>
    <dbReference type="NCBI Taxonomy" id="690879"/>
    <lineage>
        <taxon>Bacteria</taxon>
        <taxon>Pseudomonadati</taxon>
        <taxon>Verrucomicrobiota</taxon>
        <taxon>Terrimicrobiia</taxon>
        <taxon>Terrimicrobiales</taxon>
        <taxon>Terrimicrobiaceae</taxon>
        <taxon>Terrimicrobium</taxon>
    </lineage>
</organism>
<gene>
    <name evidence="3" type="ORF">TSACC_3158</name>
</gene>
<dbReference type="EMBL" id="BDCO01000003">
    <property type="protein sequence ID" value="GAT35097.1"/>
    <property type="molecule type" value="Genomic_DNA"/>
</dbReference>
<sequence length="325" mass="35603">MNATFAEISAALSDKQRILVVSHLRPDGDALGCTIAFALWLKSLGKEVVTWNEDGMLDKFRYLPGHEMVTTPPEEPQAFDAVVALDNSVKKRLGTVIPAIKDGALWINIDHHVSNDRYGDLNYIDPSAPATGQILCEFFRDRQIAITPDQAANLYAAISTDTGSFQYAGTGPRTFQAAMELVAAGVNVAQISRDMYENQPRRRLELLRHALNGAEFSCEGRVACFSLTLADVDRLGVLPEDNEGIIDHLRSVEGVIAAVFFEELPEAKVRVSARSKDPSVDVCKICALFKGGGHPLAAGARVRGGLEEVKERFLEAVCHEIRNRN</sequence>
<dbReference type="InterPro" id="IPR038763">
    <property type="entry name" value="DHH_sf"/>
</dbReference>
<dbReference type="Pfam" id="PF02272">
    <property type="entry name" value="DHHA1"/>
    <property type="match status" value="1"/>
</dbReference>
<evidence type="ECO:0000313" key="4">
    <source>
        <dbReference type="Proteomes" id="UP000076023"/>
    </source>
</evidence>
<name>A0A146GEN3_TERSA</name>
<dbReference type="InterPro" id="IPR001667">
    <property type="entry name" value="DDH_dom"/>
</dbReference>
<keyword evidence="4" id="KW-1185">Reference proteome</keyword>
<dbReference type="STRING" id="690879.TSACC_3158"/>
<dbReference type="RefSeq" id="WP_075080946.1">
    <property type="nucleotide sequence ID" value="NZ_BDCO01000003.1"/>
</dbReference>
<dbReference type="PANTHER" id="PTHR47618:SF1">
    <property type="entry name" value="BIFUNCTIONAL OLIGORIBONUCLEASE AND PAP PHOSPHATASE NRNA"/>
    <property type="match status" value="1"/>
</dbReference>
<dbReference type="SUPFAM" id="SSF64182">
    <property type="entry name" value="DHH phosphoesterases"/>
    <property type="match status" value="1"/>
</dbReference>
<dbReference type="GO" id="GO:0003676">
    <property type="term" value="F:nucleic acid binding"/>
    <property type="evidence" value="ECO:0007669"/>
    <property type="project" value="InterPro"/>
</dbReference>
<dbReference type="OrthoDB" id="9803668at2"/>
<dbReference type="InterPro" id="IPR051319">
    <property type="entry name" value="Oligoribo/pAp-PDE_c-di-AMP_PDE"/>
</dbReference>
<comment type="caution">
    <text evidence="3">The sequence shown here is derived from an EMBL/GenBank/DDBJ whole genome shotgun (WGS) entry which is preliminary data.</text>
</comment>
<dbReference type="Gene3D" id="3.10.310.30">
    <property type="match status" value="1"/>
</dbReference>
<dbReference type="PANTHER" id="PTHR47618">
    <property type="entry name" value="BIFUNCTIONAL OLIGORIBONUCLEASE AND PAP PHOSPHATASE NRNA"/>
    <property type="match status" value="1"/>
</dbReference>